<dbReference type="Gene3D" id="3.40.50.10490">
    <property type="entry name" value="Glucose-6-phosphate isomerase like protein, domain 1"/>
    <property type="match status" value="1"/>
</dbReference>
<reference evidence="8" key="2">
    <citation type="journal article" date="2021" name="PeerJ">
        <title>Extensive microbial diversity within the chicken gut microbiome revealed by metagenomics and culture.</title>
        <authorList>
            <person name="Gilroy R."/>
            <person name="Ravi A."/>
            <person name="Getino M."/>
            <person name="Pursley I."/>
            <person name="Horton D.L."/>
            <person name="Alikhan N.F."/>
            <person name="Baker D."/>
            <person name="Gharbi K."/>
            <person name="Hall N."/>
            <person name="Watson M."/>
            <person name="Adriaenssens E.M."/>
            <person name="Foster-Nyarko E."/>
            <person name="Jarju S."/>
            <person name="Secka A."/>
            <person name="Antonio M."/>
            <person name="Oren A."/>
            <person name="Chaudhuri R.R."/>
            <person name="La Ragione R."/>
            <person name="Hildebrand F."/>
            <person name="Pallen M.J."/>
        </authorList>
    </citation>
    <scope>NUCLEOTIDE SEQUENCE</scope>
    <source>
        <strain evidence="8">35461</strain>
    </source>
</reference>
<dbReference type="HAMAP" id="MF_00291_B">
    <property type="entry name" value="Ribosomal_uS2_B"/>
    <property type="match status" value="1"/>
</dbReference>
<evidence type="ECO:0000256" key="5">
    <source>
        <dbReference type="HAMAP-Rule" id="MF_00291"/>
    </source>
</evidence>
<dbReference type="Gene3D" id="1.10.287.610">
    <property type="entry name" value="Helix hairpin bin"/>
    <property type="match status" value="1"/>
</dbReference>
<dbReference type="InterPro" id="IPR023591">
    <property type="entry name" value="Ribosomal_uS2_flav_dom_sf"/>
</dbReference>
<evidence type="ECO:0000256" key="7">
    <source>
        <dbReference type="SAM" id="MobiDB-lite"/>
    </source>
</evidence>
<keyword evidence="3 5" id="KW-0687">Ribonucleoprotein</keyword>
<dbReference type="PRINTS" id="PR00395">
    <property type="entry name" value="RIBOSOMALS2"/>
</dbReference>
<proteinExistence type="inferred from homology"/>
<evidence type="ECO:0000256" key="6">
    <source>
        <dbReference type="RuleBase" id="RU003631"/>
    </source>
</evidence>
<gene>
    <name evidence="5 8" type="primary">rpsB</name>
    <name evidence="8" type="ORF">IAC79_01140</name>
</gene>
<feature type="compositionally biased region" description="Low complexity" evidence="7">
    <location>
        <begin position="306"/>
        <end position="319"/>
    </location>
</feature>
<evidence type="ECO:0000313" key="9">
    <source>
        <dbReference type="Proteomes" id="UP000886845"/>
    </source>
</evidence>
<dbReference type="InterPro" id="IPR001865">
    <property type="entry name" value="Ribosomal_uS2"/>
</dbReference>
<dbReference type="PANTHER" id="PTHR12534">
    <property type="entry name" value="30S RIBOSOMAL PROTEIN S2 PROKARYOTIC AND ORGANELLAR"/>
    <property type="match status" value="1"/>
</dbReference>
<keyword evidence="2 5" id="KW-0689">Ribosomal protein</keyword>
<evidence type="ECO:0000256" key="3">
    <source>
        <dbReference type="ARBA" id="ARBA00023274"/>
    </source>
</evidence>
<sequence length="319" mass="34411">MAHLIELKDLIEAGLHFGHQTKRWNPKMKSYIFDKRNGIHIIDLTQTVELIDEAAEFLRGVVAKGQKILFVATKKQAQEVVKEAALTCNQFYMTERWLGGTLTNNQTIRRSVKRMQQIQNIARQNNGVLSEHKQEASALARELAKLETNLTGIAEMDKMPGALFVVDVCREANAVKEAKRLGIPVVAIVDTNADPDPIDYVIPGNDDSVRGIELIVTKLADILKDADIEAAKAAAEAQAQAEQERAQKAAADRAARKETQGARKLATGLSGRRAPAANTRRAAAAAAQEAVAAAAQEAVAAKEAEAAPAEAPAETPAAE</sequence>
<dbReference type="NCBIfam" id="TIGR01011">
    <property type="entry name" value="rpsB_bact"/>
    <property type="match status" value="1"/>
</dbReference>
<dbReference type="Pfam" id="PF00318">
    <property type="entry name" value="Ribosomal_S2"/>
    <property type="match status" value="1"/>
</dbReference>
<reference evidence="8" key="1">
    <citation type="submission" date="2020-10" db="EMBL/GenBank/DDBJ databases">
        <authorList>
            <person name="Gilroy R."/>
        </authorList>
    </citation>
    <scope>NUCLEOTIDE SEQUENCE</scope>
    <source>
        <strain evidence="8">35461</strain>
    </source>
</reference>
<protein>
    <recommendedName>
        <fullName evidence="4 5">Small ribosomal subunit protein uS2</fullName>
    </recommendedName>
</protein>
<feature type="compositionally biased region" description="Low complexity" evidence="7">
    <location>
        <begin position="272"/>
        <end position="299"/>
    </location>
</feature>
<dbReference type="PROSITE" id="PS00962">
    <property type="entry name" value="RIBOSOMAL_S2_1"/>
    <property type="match status" value="1"/>
</dbReference>
<feature type="region of interest" description="Disordered" evidence="7">
    <location>
        <begin position="243"/>
        <end position="319"/>
    </location>
</feature>
<comment type="caution">
    <text evidence="8">The sequence shown here is derived from an EMBL/GenBank/DDBJ whole genome shotgun (WGS) entry which is preliminary data.</text>
</comment>
<dbReference type="PROSITE" id="PS00963">
    <property type="entry name" value="RIBOSOMAL_S2_2"/>
    <property type="match status" value="1"/>
</dbReference>
<evidence type="ECO:0000256" key="4">
    <source>
        <dbReference type="ARBA" id="ARBA00035256"/>
    </source>
</evidence>
<organism evidence="8 9">
    <name type="scientific">Candidatus Spyradenecus faecavium</name>
    <dbReference type="NCBI Taxonomy" id="2840947"/>
    <lineage>
        <taxon>Bacteria</taxon>
        <taxon>Pseudomonadati</taxon>
        <taxon>Lentisphaerota</taxon>
        <taxon>Lentisphaeria</taxon>
        <taxon>Lentisphaerales</taxon>
        <taxon>Lentisphaeraceae</taxon>
        <taxon>Lentisphaeraceae incertae sedis</taxon>
        <taxon>Candidatus Spyradenecus</taxon>
    </lineage>
</organism>
<dbReference type="SUPFAM" id="SSF52313">
    <property type="entry name" value="Ribosomal protein S2"/>
    <property type="match status" value="1"/>
</dbReference>
<dbReference type="InterPro" id="IPR018130">
    <property type="entry name" value="Ribosomal_uS2_CS"/>
</dbReference>
<dbReference type="GO" id="GO:0003735">
    <property type="term" value="F:structural constituent of ribosome"/>
    <property type="evidence" value="ECO:0007669"/>
    <property type="project" value="InterPro"/>
</dbReference>
<dbReference type="GO" id="GO:0006412">
    <property type="term" value="P:translation"/>
    <property type="evidence" value="ECO:0007669"/>
    <property type="project" value="UniProtKB-UniRule"/>
</dbReference>
<dbReference type="GO" id="GO:0022627">
    <property type="term" value="C:cytosolic small ribosomal subunit"/>
    <property type="evidence" value="ECO:0007669"/>
    <property type="project" value="TreeGrafter"/>
</dbReference>
<dbReference type="CDD" id="cd01425">
    <property type="entry name" value="RPS2"/>
    <property type="match status" value="1"/>
</dbReference>
<evidence type="ECO:0000256" key="2">
    <source>
        <dbReference type="ARBA" id="ARBA00022980"/>
    </source>
</evidence>
<name>A0A9D1NMJ1_9BACT</name>
<dbReference type="EMBL" id="DVOR01000037">
    <property type="protein sequence ID" value="HIV08705.1"/>
    <property type="molecule type" value="Genomic_DNA"/>
</dbReference>
<comment type="similarity">
    <text evidence="1 5 6">Belongs to the universal ribosomal protein uS2 family.</text>
</comment>
<dbReference type="InterPro" id="IPR005706">
    <property type="entry name" value="Ribosomal_uS2_bac/mit/plastid"/>
</dbReference>
<evidence type="ECO:0000313" key="8">
    <source>
        <dbReference type="EMBL" id="HIV08705.1"/>
    </source>
</evidence>
<dbReference type="AlphaFoldDB" id="A0A9D1NMJ1"/>
<evidence type="ECO:0000256" key="1">
    <source>
        <dbReference type="ARBA" id="ARBA00006242"/>
    </source>
</evidence>
<dbReference type="PANTHER" id="PTHR12534:SF0">
    <property type="entry name" value="SMALL RIBOSOMAL SUBUNIT PROTEIN US2M"/>
    <property type="match status" value="1"/>
</dbReference>
<feature type="compositionally biased region" description="Basic and acidic residues" evidence="7">
    <location>
        <begin position="243"/>
        <end position="261"/>
    </location>
</feature>
<accession>A0A9D1NMJ1</accession>
<dbReference type="Proteomes" id="UP000886845">
    <property type="component" value="Unassembled WGS sequence"/>
</dbReference>